<accession>A0A8T2TXR9</accession>
<evidence type="ECO:0000313" key="2">
    <source>
        <dbReference type="Proteomes" id="UP000825935"/>
    </source>
</evidence>
<proteinExistence type="predicted"/>
<evidence type="ECO:0000313" key="1">
    <source>
        <dbReference type="EMBL" id="KAH7428551.1"/>
    </source>
</evidence>
<protein>
    <submittedName>
        <fullName evidence="1">Uncharacterized protein</fullName>
    </submittedName>
</protein>
<dbReference type="OrthoDB" id="1919062at2759"/>
<sequence length="446" mass="50067">MSDYCAHPEMQVHRAPSASCLLCVSCRRSVTPCLVCGHLLPCCLCSFRLPWIECRKCRLKNPLGDEERRMLGFSSALALPSAMVRRLLIAYLGRPLSVAAVGSYCKSIEQALGAIQSVEDNARIKALVNGEDSCKMIDPWPPNTCLPFLLTDGLIVQLLDPLQKQIIENEAGNHVLPEAAEDGSVSCVDCGRTCNCSREFGNGVADEDLRRYQEQLTALDCADAVSRDIDSSAYPVCNTVIKPSLNNHKKSACNLRTRHDCLSGMAKGLSINMLRLVTSAFINGFERWLLQKEGPSLKVFKLEEMFTCVEAFKLKQDQLIYLQRSMLRASTAQKQVVVDGTTNKTFISTVCILEQLYLDRSKERMQRIVEVAEHYDVLLKQINLLLEYLYAQVHAIISQLHSHHLCTKLDSDFEYDDAFAIKRQFQTAVSLWLLLYHDVSHSVTLI</sequence>
<dbReference type="EMBL" id="CM035414">
    <property type="protein sequence ID" value="KAH7428551.1"/>
    <property type="molecule type" value="Genomic_DNA"/>
</dbReference>
<reference evidence="1" key="1">
    <citation type="submission" date="2021-08" db="EMBL/GenBank/DDBJ databases">
        <title>WGS assembly of Ceratopteris richardii.</title>
        <authorList>
            <person name="Marchant D.B."/>
            <person name="Chen G."/>
            <person name="Jenkins J."/>
            <person name="Shu S."/>
            <person name="Leebens-Mack J."/>
            <person name="Grimwood J."/>
            <person name="Schmutz J."/>
            <person name="Soltis P."/>
            <person name="Soltis D."/>
            <person name="Chen Z.-H."/>
        </authorList>
    </citation>
    <scope>NUCLEOTIDE SEQUENCE</scope>
    <source>
        <strain evidence="1">Whitten #5841</strain>
        <tissue evidence="1">Leaf</tissue>
    </source>
</reference>
<dbReference type="OMA" id="GHCGAVN"/>
<comment type="caution">
    <text evidence="1">The sequence shown here is derived from an EMBL/GenBank/DDBJ whole genome shotgun (WGS) entry which is preliminary data.</text>
</comment>
<dbReference type="AlphaFoldDB" id="A0A8T2TXR9"/>
<name>A0A8T2TXR9_CERRI</name>
<organism evidence="1 2">
    <name type="scientific">Ceratopteris richardii</name>
    <name type="common">Triangle waterfern</name>
    <dbReference type="NCBI Taxonomy" id="49495"/>
    <lineage>
        <taxon>Eukaryota</taxon>
        <taxon>Viridiplantae</taxon>
        <taxon>Streptophyta</taxon>
        <taxon>Embryophyta</taxon>
        <taxon>Tracheophyta</taxon>
        <taxon>Polypodiopsida</taxon>
        <taxon>Polypodiidae</taxon>
        <taxon>Polypodiales</taxon>
        <taxon>Pteridineae</taxon>
        <taxon>Pteridaceae</taxon>
        <taxon>Parkerioideae</taxon>
        <taxon>Ceratopteris</taxon>
    </lineage>
</organism>
<dbReference type="Proteomes" id="UP000825935">
    <property type="component" value="Chromosome 9"/>
</dbReference>
<keyword evidence="2" id="KW-1185">Reference proteome</keyword>
<gene>
    <name evidence="1" type="ORF">KP509_09G006600</name>
</gene>